<dbReference type="SUPFAM" id="SSF47413">
    <property type="entry name" value="lambda repressor-like DNA-binding domains"/>
    <property type="match status" value="1"/>
</dbReference>
<keyword evidence="3 6" id="KW-0238">DNA-binding</keyword>
<dbReference type="PANTHER" id="PTHR30146:SF148">
    <property type="entry name" value="HTH-TYPE TRANSCRIPTIONAL REPRESSOR PURR-RELATED"/>
    <property type="match status" value="1"/>
</dbReference>
<evidence type="ECO:0000313" key="6">
    <source>
        <dbReference type="EMBL" id="NGX89921.1"/>
    </source>
</evidence>
<dbReference type="RefSeq" id="WP_165062042.1">
    <property type="nucleotide sequence ID" value="NZ_JAADJS010000008.1"/>
</dbReference>
<dbReference type="InterPro" id="IPR028082">
    <property type="entry name" value="Peripla_BP_I"/>
</dbReference>
<name>A0A6M2BBJ4_9GAMM</name>
<dbReference type="Gene3D" id="1.10.260.40">
    <property type="entry name" value="lambda repressor-like DNA-binding domains"/>
    <property type="match status" value="1"/>
</dbReference>
<dbReference type="GO" id="GO:0000976">
    <property type="term" value="F:transcription cis-regulatory region binding"/>
    <property type="evidence" value="ECO:0007669"/>
    <property type="project" value="TreeGrafter"/>
</dbReference>
<dbReference type="SMART" id="SM00354">
    <property type="entry name" value="HTH_LACI"/>
    <property type="match status" value="1"/>
</dbReference>
<dbReference type="SUPFAM" id="SSF53822">
    <property type="entry name" value="Periplasmic binding protein-like I"/>
    <property type="match status" value="1"/>
</dbReference>
<keyword evidence="2" id="KW-0805">Transcription regulation</keyword>
<evidence type="ECO:0000256" key="4">
    <source>
        <dbReference type="ARBA" id="ARBA00023163"/>
    </source>
</evidence>
<dbReference type="Proteomes" id="UP000476696">
    <property type="component" value="Unassembled WGS sequence"/>
</dbReference>
<evidence type="ECO:0000259" key="5">
    <source>
        <dbReference type="PROSITE" id="PS50932"/>
    </source>
</evidence>
<accession>A0A6M2BBJ4</accession>
<dbReference type="AlphaFoldDB" id="A0A6M2BBJ4"/>
<protein>
    <submittedName>
        <fullName evidence="6">LacI family DNA-binding transcriptional regulator</fullName>
    </submittedName>
</protein>
<organism evidence="6 7">
    <name type="scientific">Rahnella contaminans</name>
    <dbReference type="NCBI Taxonomy" id="2703882"/>
    <lineage>
        <taxon>Bacteria</taxon>
        <taxon>Pseudomonadati</taxon>
        <taxon>Pseudomonadota</taxon>
        <taxon>Gammaproteobacteria</taxon>
        <taxon>Enterobacterales</taxon>
        <taxon>Yersiniaceae</taxon>
        <taxon>Rahnella</taxon>
    </lineage>
</organism>
<evidence type="ECO:0000256" key="2">
    <source>
        <dbReference type="ARBA" id="ARBA00023015"/>
    </source>
</evidence>
<reference evidence="6 7" key="1">
    <citation type="submission" date="2020-03" db="EMBL/GenBank/DDBJ databases">
        <title>Rahnella aceri sp. nov., isoated from traditional Jeju Makgeolli.</title>
        <authorList>
            <person name="Kim I.S."/>
            <person name="Jeon D."/>
        </authorList>
    </citation>
    <scope>NUCLEOTIDE SEQUENCE [LARGE SCALE GENOMIC DNA]</scope>
    <source>
        <strain evidence="6 7">Lac-M11</strain>
    </source>
</reference>
<evidence type="ECO:0000313" key="7">
    <source>
        <dbReference type="Proteomes" id="UP000476696"/>
    </source>
</evidence>
<dbReference type="PROSITE" id="PS50932">
    <property type="entry name" value="HTH_LACI_2"/>
    <property type="match status" value="1"/>
</dbReference>
<evidence type="ECO:0000256" key="3">
    <source>
        <dbReference type="ARBA" id="ARBA00023125"/>
    </source>
</evidence>
<proteinExistence type="predicted"/>
<dbReference type="PANTHER" id="PTHR30146">
    <property type="entry name" value="LACI-RELATED TRANSCRIPTIONAL REPRESSOR"/>
    <property type="match status" value="1"/>
</dbReference>
<dbReference type="CDD" id="cd01392">
    <property type="entry name" value="HTH_LacI"/>
    <property type="match status" value="1"/>
</dbReference>
<dbReference type="InterPro" id="IPR010982">
    <property type="entry name" value="Lambda_DNA-bd_dom_sf"/>
</dbReference>
<feature type="domain" description="HTH lacI-type" evidence="5">
    <location>
        <begin position="10"/>
        <end position="54"/>
    </location>
</feature>
<evidence type="ECO:0000256" key="1">
    <source>
        <dbReference type="ARBA" id="ARBA00022491"/>
    </source>
</evidence>
<keyword evidence="4" id="KW-0804">Transcription</keyword>
<dbReference type="EMBL" id="JAADJS010000008">
    <property type="protein sequence ID" value="NGX89921.1"/>
    <property type="molecule type" value="Genomic_DNA"/>
</dbReference>
<dbReference type="Pfam" id="PF00356">
    <property type="entry name" value="LacI"/>
    <property type="match status" value="1"/>
</dbReference>
<comment type="caution">
    <text evidence="6">The sequence shown here is derived from an EMBL/GenBank/DDBJ whole genome shotgun (WGS) entry which is preliminary data.</text>
</comment>
<dbReference type="GO" id="GO:0003700">
    <property type="term" value="F:DNA-binding transcription factor activity"/>
    <property type="evidence" value="ECO:0007669"/>
    <property type="project" value="TreeGrafter"/>
</dbReference>
<gene>
    <name evidence="6" type="ORF">GW579_22845</name>
</gene>
<dbReference type="InterPro" id="IPR001761">
    <property type="entry name" value="Peripla_BP/Lac1_sug-bd_dom"/>
</dbReference>
<keyword evidence="7" id="KW-1185">Reference proteome</keyword>
<keyword evidence="1" id="KW-0678">Repressor</keyword>
<sequence>MTAQKPRTKITQQDVARLAGVSVAAVSLVLGGKGRISPEGVERIYQAIDQLGYRLPATPSVAPFTRTGILLSPDCAFAAGLLPELSCALQQTGFTLIPGYADTSTLLEHAAQLLAQDVRGIFVCGKLLNAQPDTLKALHARATARHVALTGVGTHFHTGPLATIHPDNALGAHMATDALLQQQHLNIGYLGGENHSLVRAERLGGLSLALGKAGLAFSASLSQPCAATFDDSFRAVTQLIKQSPKISAILCDNPTVLLAAHHALAEGLQTSRWRLFSRRIALAGFGECEHSLKLALPLVATRHTEMATRAVECLHAQLAGESLLPDDPRLKVSPAFLASA</sequence>
<dbReference type="Pfam" id="PF00532">
    <property type="entry name" value="Peripla_BP_1"/>
    <property type="match status" value="1"/>
</dbReference>
<dbReference type="Gene3D" id="3.40.50.2300">
    <property type="match status" value="2"/>
</dbReference>
<dbReference type="InterPro" id="IPR000843">
    <property type="entry name" value="HTH_LacI"/>
</dbReference>